<dbReference type="Gene3D" id="3.10.100.10">
    <property type="entry name" value="Mannose-Binding Protein A, subunit A"/>
    <property type="match status" value="1"/>
</dbReference>
<dbReference type="PANTHER" id="PTHR22803">
    <property type="entry name" value="MANNOSE, PHOSPHOLIPASE, LECTIN RECEPTOR RELATED"/>
    <property type="match status" value="1"/>
</dbReference>
<feature type="compositionally biased region" description="Basic and acidic residues" evidence="2">
    <location>
        <begin position="228"/>
        <end position="239"/>
    </location>
</feature>
<dbReference type="Pfam" id="PF00059">
    <property type="entry name" value="Lectin_C"/>
    <property type="match status" value="1"/>
</dbReference>
<dbReference type="AlphaFoldDB" id="A0A1I8MY46"/>
<evidence type="ECO:0000256" key="2">
    <source>
        <dbReference type="SAM" id="MobiDB-lite"/>
    </source>
</evidence>
<dbReference type="eggNOG" id="KOG4297">
    <property type="taxonomic scope" value="Eukaryota"/>
</dbReference>
<dbReference type="CDD" id="cd00037">
    <property type="entry name" value="CLECT"/>
    <property type="match status" value="1"/>
</dbReference>
<dbReference type="InterPro" id="IPR018378">
    <property type="entry name" value="C-type_lectin_CS"/>
</dbReference>
<organism evidence="5">
    <name type="scientific">Musca domestica</name>
    <name type="common">House fly</name>
    <dbReference type="NCBI Taxonomy" id="7370"/>
    <lineage>
        <taxon>Eukaryota</taxon>
        <taxon>Metazoa</taxon>
        <taxon>Ecdysozoa</taxon>
        <taxon>Arthropoda</taxon>
        <taxon>Hexapoda</taxon>
        <taxon>Insecta</taxon>
        <taxon>Pterygota</taxon>
        <taxon>Neoptera</taxon>
        <taxon>Endopterygota</taxon>
        <taxon>Diptera</taxon>
        <taxon>Brachycera</taxon>
        <taxon>Muscomorpha</taxon>
        <taxon>Muscoidea</taxon>
        <taxon>Muscidae</taxon>
        <taxon>Musca</taxon>
    </lineage>
</organism>
<accession>A0A1I8MY46</accession>
<dbReference type="VEuPathDB" id="VectorBase:MDOA009606"/>
<evidence type="ECO:0000313" key="5">
    <source>
        <dbReference type="EnsemblMetazoa" id="MDOA009606-PA"/>
    </source>
</evidence>
<feature type="chain" id="PRO_5044561091" description="C-type lectin domain-containing protein" evidence="3">
    <location>
        <begin position="19"/>
        <end position="283"/>
    </location>
</feature>
<dbReference type="PROSITE" id="PS00615">
    <property type="entry name" value="C_TYPE_LECTIN_1"/>
    <property type="match status" value="1"/>
</dbReference>
<dbReference type="InterPro" id="IPR016187">
    <property type="entry name" value="CTDL_fold"/>
</dbReference>
<sequence length="283" mass="33164">MRKSYCLLVLLFIEVAIAEPQWYNSSDGRQYLIESAAKYNWFRANHECSRRNLQLVEIQSESKNQALVKLLKSIFGTSTSLWLGGNDQFNSEISTNRPFYWSASGKGMTYSYWYPGEPNNERNQENCVQTFAYSPDFQWNDVTCTNQYGFICEDQHAHNKYYSTLREKRQHVMKAIKKFSESMQHEKEKVLEMVHRTRNLIAKNNKEVEEFLAALESKSSHNGGSDEAENKQEMKKVPTETNEHINELYEKLENSTPKIANRISQEQFEVERKIEDILGNIHF</sequence>
<dbReference type="InterPro" id="IPR001304">
    <property type="entry name" value="C-type_lectin-like"/>
</dbReference>
<dbReference type="SUPFAM" id="SSF56436">
    <property type="entry name" value="C-type lectin-like"/>
    <property type="match status" value="1"/>
</dbReference>
<keyword evidence="3" id="KW-0732">Signal</keyword>
<dbReference type="InterPro" id="IPR050111">
    <property type="entry name" value="C-type_lectin/snaclec_domain"/>
</dbReference>
<gene>
    <name evidence="5" type="primary">101888959</name>
</gene>
<dbReference type="VEuPathDB" id="VectorBase:MDOMA2_011603"/>
<proteinExistence type="predicted"/>
<evidence type="ECO:0000256" key="3">
    <source>
        <dbReference type="SAM" id="SignalP"/>
    </source>
</evidence>
<dbReference type="InterPro" id="IPR016186">
    <property type="entry name" value="C-type_lectin-like/link_sf"/>
</dbReference>
<evidence type="ECO:0000256" key="1">
    <source>
        <dbReference type="ARBA" id="ARBA00023157"/>
    </source>
</evidence>
<name>A0A1I8MY46_MUSDO</name>
<protein>
    <recommendedName>
        <fullName evidence="4">C-type lectin domain-containing protein</fullName>
    </recommendedName>
</protein>
<reference evidence="5" key="1">
    <citation type="submission" date="2020-05" db="UniProtKB">
        <authorList>
            <consortium name="EnsemblMetazoa"/>
        </authorList>
    </citation>
    <scope>IDENTIFICATION</scope>
    <source>
        <strain evidence="5">Aabys</strain>
    </source>
</reference>
<keyword evidence="1" id="KW-1015">Disulfide bond</keyword>
<evidence type="ECO:0000259" key="4">
    <source>
        <dbReference type="PROSITE" id="PS50041"/>
    </source>
</evidence>
<dbReference type="EnsemblMetazoa" id="MDOA009606-RA">
    <property type="protein sequence ID" value="MDOA009606-PA"/>
    <property type="gene ID" value="MDOA009606"/>
</dbReference>
<dbReference type="PROSITE" id="PS50041">
    <property type="entry name" value="C_TYPE_LECTIN_2"/>
    <property type="match status" value="1"/>
</dbReference>
<feature type="region of interest" description="Disordered" evidence="2">
    <location>
        <begin position="216"/>
        <end position="239"/>
    </location>
</feature>
<feature type="signal peptide" evidence="3">
    <location>
        <begin position="1"/>
        <end position="18"/>
    </location>
</feature>
<feature type="domain" description="C-type lectin" evidence="4">
    <location>
        <begin position="26"/>
        <end position="153"/>
    </location>
</feature>
<dbReference type="SMART" id="SM00034">
    <property type="entry name" value="CLECT"/>
    <property type="match status" value="1"/>
</dbReference>